<organism evidence="1">
    <name type="scientific">Myoviridae sp. ct3O52</name>
    <dbReference type="NCBI Taxonomy" id="2826607"/>
    <lineage>
        <taxon>Viruses</taxon>
        <taxon>Duplodnaviria</taxon>
        <taxon>Heunggongvirae</taxon>
        <taxon>Uroviricota</taxon>
        <taxon>Caudoviricetes</taxon>
    </lineage>
</organism>
<reference evidence="1" key="1">
    <citation type="journal article" date="2021" name="Proc. Natl. Acad. Sci. U.S.A.">
        <title>A Catalog of Tens of Thousands of Viruses from Human Metagenomes Reveals Hidden Associations with Chronic Diseases.</title>
        <authorList>
            <person name="Tisza M.J."/>
            <person name="Buck C.B."/>
        </authorList>
    </citation>
    <scope>NUCLEOTIDE SEQUENCE</scope>
    <source>
        <strain evidence="1">Ct3O52</strain>
    </source>
</reference>
<accession>A0A8S5M556</accession>
<proteinExistence type="predicted"/>
<protein>
    <submittedName>
        <fullName evidence="1">Uncharacterized protein</fullName>
    </submittedName>
</protein>
<name>A0A8S5M556_9CAUD</name>
<sequence>MIYDQILDVHDLRPGSSPLLAKLGPGTSYYYAEQEVYASRYYAGKQANSKIVKLVCVPRGMDEPPITSDQYVSLTGYEGRHIYKIDQAQYGHDDNGLPCTTLSLTEPEGKYELLED</sequence>
<evidence type="ECO:0000313" key="1">
    <source>
        <dbReference type="EMBL" id="DAD77231.1"/>
    </source>
</evidence>
<dbReference type="EMBL" id="BK014820">
    <property type="protein sequence ID" value="DAD77231.1"/>
    <property type="molecule type" value="Genomic_DNA"/>
</dbReference>